<dbReference type="EMBL" id="AZAC01000029">
    <property type="protein sequence ID" value="KIX12566.1"/>
    <property type="molecule type" value="Genomic_DNA"/>
</dbReference>
<dbReference type="InterPro" id="IPR000944">
    <property type="entry name" value="Tscrpt_reg_Rrf2"/>
</dbReference>
<keyword evidence="2" id="KW-1185">Reference proteome</keyword>
<name>A0A0D2JA44_9BACT</name>
<dbReference type="GO" id="GO:0003700">
    <property type="term" value="F:DNA-binding transcription factor activity"/>
    <property type="evidence" value="ECO:0007669"/>
    <property type="project" value="TreeGrafter"/>
</dbReference>
<gene>
    <name evidence="1" type="ORF">X474_18350</name>
</gene>
<sequence>MNLTRAGEYAVRCVLFLSLHEPSEIVNRKKISAAMDIPSQFLSKIAQRLSRGGLIVITQGSKGGYQLLRAPEEITLLDVIECVEGDIGLNTCILRPESCARTPGCPVHEVWDKARNALRQVLRAADFATLAAREKHSDSS</sequence>
<dbReference type="STRING" id="1429043.X474_18350"/>
<protein>
    <submittedName>
        <fullName evidence="1">Rrf2 family transcriptional regulator</fullName>
    </submittedName>
</protein>
<dbReference type="AlphaFoldDB" id="A0A0D2JA44"/>
<dbReference type="InParanoid" id="A0A0D2JA44"/>
<dbReference type="SUPFAM" id="SSF46785">
    <property type="entry name" value="Winged helix' DNA-binding domain"/>
    <property type="match status" value="1"/>
</dbReference>
<dbReference type="PANTHER" id="PTHR33221">
    <property type="entry name" value="WINGED HELIX-TURN-HELIX TRANSCRIPTIONAL REGULATOR, RRF2 FAMILY"/>
    <property type="match status" value="1"/>
</dbReference>
<dbReference type="OrthoDB" id="9800519at2"/>
<dbReference type="RefSeq" id="WP_044350453.1">
    <property type="nucleotide sequence ID" value="NZ_AZAC01000029.1"/>
</dbReference>
<dbReference type="NCBIfam" id="TIGR00738">
    <property type="entry name" value="rrf2_super"/>
    <property type="match status" value="1"/>
</dbReference>
<dbReference type="Pfam" id="PF02082">
    <property type="entry name" value="Rrf2"/>
    <property type="match status" value="1"/>
</dbReference>
<dbReference type="PANTHER" id="PTHR33221:SF2">
    <property type="entry name" value="TRANSCRIPTIONAL REGULATOR"/>
    <property type="match status" value="1"/>
</dbReference>
<dbReference type="PROSITE" id="PS51197">
    <property type="entry name" value="HTH_RRF2_2"/>
    <property type="match status" value="1"/>
</dbReference>
<dbReference type="GO" id="GO:0005829">
    <property type="term" value="C:cytosol"/>
    <property type="evidence" value="ECO:0007669"/>
    <property type="project" value="TreeGrafter"/>
</dbReference>
<dbReference type="Gene3D" id="1.10.10.10">
    <property type="entry name" value="Winged helix-like DNA-binding domain superfamily/Winged helix DNA-binding domain"/>
    <property type="match status" value="1"/>
</dbReference>
<organism evidence="1 2">
    <name type="scientific">Dethiosulfatarculus sandiegensis</name>
    <dbReference type="NCBI Taxonomy" id="1429043"/>
    <lineage>
        <taxon>Bacteria</taxon>
        <taxon>Pseudomonadati</taxon>
        <taxon>Thermodesulfobacteriota</taxon>
        <taxon>Desulfarculia</taxon>
        <taxon>Desulfarculales</taxon>
        <taxon>Desulfarculaceae</taxon>
        <taxon>Dethiosulfatarculus</taxon>
    </lineage>
</organism>
<dbReference type="InterPro" id="IPR036390">
    <property type="entry name" value="WH_DNA-bd_sf"/>
</dbReference>
<reference evidence="1 2" key="1">
    <citation type="submission" date="2013-11" db="EMBL/GenBank/DDBJ databases">
        <title>Metagenomic analysis of a methanogenic consortium involved in long chain n-alkane degradation.</title>
        <authorList>
            <person name="Davidova I.A."/>
            <person name="Callaghan A.V."/>
            <person name="Wawrik B."/>
            <person name="Pruitt S."/>
            <person name="Marks C."/>
            <person name="Duncan K.E."/>
            <person name="Suflita J.M."/>
        </authorList>
    </citation>
    <scope>NUCLEOTIDE SEQUENCE [LARGE SCALE GENOMIC DNA]</scope>
    <source>
        <strain evidence="1 2">SPR</strain>
    </source>
</reference>
<evidence type="ECO:0000313" key="2">
    <source>
        <dbReference type="Proteomes" id="UP000032233"/>
    </source>
</evidence>
<comment type="caution">
    <text evidence="1">The sequence shown here is derived from an EMBL/GenBank/DDBJ whole genome shotgun (WGS) entry which is preliminary data.</text>
</comment>
<dbReference type="InterPro" id="IPR036388">
    <property type="entry name" value="WH-like_DNA-bd_sf"/>
</dbReference>
<accession>A0A0D2JA44</accession>
<dbReference type="Proteomes" id="UP000032233">
    <property type="component" value="Unassembled WGS sequence"/>
</dbReference>
<proteinExistence type="predicted"/>
<evidence type="ECO:0000313" key="1">
    <source>
        <dbReference type="EMBL" id="KIX12566.1"/>
    </source>
</evidence>